<sequence>MSRSFFDNTSHCSFQGNMITNIAGDYINQMVDSGSEGQIVSHGARGDSIFDEVGFTLFSICRTLKANLCASHLQYEYVQQLSEVNRGLEYHTKTTYKIDLLGRGHKEATGTLPYRIAAWERDFLQYSRQHPNLVHLYGFNREKSTPCLIFCDNVVPFMQVWENCSPIVKWHIHESFKNAVFIRCDTGEICFGSQESSKKIPSDLIYNRSTSGTSDISLPFSLYHDEAGLKQYLLRMIGQKNHPVLTPSFIRPYYSHSLTSTEVIPLPSVLDGLRQKLSGSFKNMDQSYSYTLEPWGCNYNDDNNGKVLGTGWTWFHYESDIGKGFWLHVRCSPETEQRIWNAWLHQEQHYLNVVKGDAFDAFVNKPLDYQYEAAKYLQEIQGFDPLTQDYARARGLPLFEMFSPLEDFHPNVVELDLTEKDQEVFDVWYDAEETLSNKSDSESVYEDASSQPQTILFPIPGTEQKLNGSTPEDSDLGSCKGDFSFNEESDNDPASQALRLNPSFGSALTTGCKPSSWLRAYLIQGDVESRTGFVSDVSIWVGINKE</sequence>
<proteinExistence type="predicted"/>
<organism evidence="1 2">
    <name type="scientific">Dendrothele bispora (strain CBS 962.96)</name>
    <dbReference type="NCBI Taxonomy" id="1314807"/>
    <lineage>
        <taxon>Eukaryota</taxon>
        <taxon>Fungi</taxon>
        <taxon>Dikarya</taxon>
        <taxon>Basidiomycota</taxon>
        <taxon>Agaricomycotina</taxon>
        <taxon>Agaricomycetes</taxon>
        <taxon>Agaricomycetidae</taxon>
        <taxon>Agaricales</taxon>
        <taxon>Agaricales incertae sedis</taxon>
        <taxon>Dendrothele</taxon>
    </lineage>
</organism>
<accession>A0A4S8L3R1</accession>
<dbReference type="EMBL" id="ML179682">
    <property type="protein sequence ID" value="THU83164.1"/>
    <property type="molecule type" value="Genomic_DNA"/>
</dbReference>
<keyword evidence="2" id="KW-1185">Reference proteome</keyword>
<evidence type="ECO:0000313" key="1">
    <source>
        <dbReference type="EMBL" id="THU83164.1"/>
    </source>
</evidence>
<dbReference type="OrthoDB" id="3063557at2759"/>
<reference evidence="1 2" key="1">
    <citation type="journal article" date="2019" name="Nat. Ecol. Evol.">
        <title>Megaphylogeny resolves global patterns of mushroom evolution.</title>
        <authorList>
            <person name="Varga T."/>
            <person name="Krizsan K."/>
            <person name="Foldi C."/>
            <person name="Dima B."/>
            <person name="Sanchez-Garcia M."/>
            <person name="Sanchez-Ramirez S."/>
            <person name="Szollosi G.J."/>
            <person name="Szarkandi J.G."/>
            <person name="Papp V."/>
            <person name="Albert L."/>
            <person name="Andreopoulos W."/>
            <person name="Angelini C."/>
            <person name="Antonin V."/>
            <person name="Barry K.W."/>
            <person name="Bougher N.L."/>
            <person name="Buchanan P."/>
            <person name="Buyck B."/>
            <person name="Bense V."/>
            <person name="Catcheside P."/>
            <person name="Chovatia M."/>
            <person name="Cooper J."/>
            <person name="Damon W."/>
            <person name="Desjardin D."/>
            <person name="Finy P."/>
            <person name="Geml J."/>
            <person name="Haridas S."/>
            <person name="Hughes K."/>
            <person name="Justo A."/>
            <person name="Karasinski D."/>
            <person name="Kautmanova I."/>
            <person name="Kiss B."/>
            <person name="Kocsube S."/>
            <person name="Kotiranta H."/>
            <person name="LaButti K.M."/>
            <person name="Lechner B.E."/>
            <person name="Liimatainen K."/>
            <person name="Lipzen A."/>
            <person name="Lukacs Z."/>
            <person name="Mihaltcheva S."/>
            <person name="Morgado L.N."/>
            <person name="Niskanen T."/>
            <person name="Noordeloos M.E."/>
            <person name="Ohm R.A."/>
            <person name="Ortiz-Santana B."/>
            <person name="Ovrebo C."/>
            <person name="Racz N."/>
            <person name="Riley R."/>
            <person name="Savchenko A."/>
            <person name="Shiryaev A."/>
            <person name="Soop K."/>
            <person name="Spirin V."/>
            <person name="Szebenyi C."/>
            <person name="Tomsovsky M."/>
            <person name="Tulloss R.E."/>
            <person name="Uehling J."/>
            <person name="Grigoriev I.V."/>
            <person name="Vagvolgyi C."/>
            <person name="Papp T."/>
            <person name="Martin F.M."/>
            <person name="Miettinen O."/>
            <person name="Hibbett D.S."/>
            <person name="Nagy L.G."/>
        </authorList>
    </citation>
    <scope>NUCLEOTIDE SEQUENCE [LARGE SCALE GENOMIC DNA]</scope>
    <source>
        <strain evidence="1 2">CBS 962.96</strain>
    </source>
</reference>
<evidence type="ECO:0000313" key="2">
    <source>
        <dbReference type="Proteomes" id="UP000297245"/>
    </source>
</evidence>
<gene>
    <name evidence="1" type="ORF">K435DRAFT_844137</name>
</gene>
<dbReference type="Proteomes" id="UP000297245">
    <property type="component" value="Unassembled WGS sequence"/>
</dbReference>
<protein>
    <submittedName>
        <fullName evidence="1">Uncharacterized protein</fullName>
    </submittedName>
</protein>
<dbReference type="AlphaFoldDB" id="A0A4S8L3R1"/>
<name>A0A4S8L3R1_DENBC</name>